<organism evidence="2 3">
    <name type="scientific">Cupriavidus respiraculi</name>
    <dbReference type="NCBI Taxonomy" id="195930"/>
    <lineage>
        <taxon>Bacteria</taxon>
        <taxon>Pseudomonadati</taxon>
        <taxon>Pseudomonadota</taxon>
        <taxon>Betaproteobacteria</taxon>
        <taxon>Burkholderiales</taxon>
        <taxon>Burkholderiaceae</taxon>
        <taxon>Cupriavidus</taxon>
    </lineage>
</organism>
<evidence type="ECO:0000313" key="2">
    <source>
        <dbReference type="EMBL" id="CAG9182288.1"/>
    </source>
</evidence>
<name>A0ABN7ZAN2_9BURK</name>
<keyword evidence="3" id="KW-1185">Reference proteome</keyword>
<sequence length="179" mass="18726">MKIATLVAGLGLLAGGCATYQTVSPVEALDSVARMEAGQGTLFCVIDSQSAATPYMESLQAALVRRSFEVKVLPPYSSIAACPLTATYAANRQSYWRPYLVSADLTIYRNGDRVGRASYDALRSAGGLNLSNWVEPEAKIEELVDRLFPGLRPLPAAAPDGGTAPAPADPAQPAGATPA</sequence>
<reference evidence="2 3" key="1">
    <citation type="submission" date="2021-08" db="EMBL/GenBank/DDBJ databases">
        <authorList>
            <person name="Peeters C."/>
        </authorList>
    </citation>
    <scope>NUCLEOTIDE SEQUENCE [LARGE SCALE GENOMIC DNA]</scope>
    <source>
        <strain evidence="2 3">LMG 21510</strain>
    </source>
</reference>
<evidence type="ECO:0000313" key="3">
    <source>
        <dbReference type="Proteomes" id="UP000721236"/>
    </source>
</evidence>
<evidence type="ECO:0000256" key="1">
    <source>
        <dbReference type="SAM" id="MobiDB-lite"/>
    </source>
</evidence>
<dbReference type="EMBL" id="CAJZAH010000007">
    <property type="protein sequence ID" value="CAG9182288.1"/>
    <property type="molecule type" value="Genomic_DNA"/>
</dbReference>
<accession>A0ABN7ZAN2</accession>
<protein>
    <recommendedName>
        <fullName evidence="4">DUF302 domain-containing protein</fullName>
    </recommendedName>
</protein>
<gene>
    <name evidence="2" type="ORF">LMG21510_04518</name>
</gene>
<proteinExistence type="predicted"/>
<dbReference type="Proteomes" id="UP000721236">
    <property type="component" value="Unassembled WGS sequence"/>
</dbReference>
<dbReference type="PROSITE" id="PS51257">
    <property type="entry name" value="PROKAR_LIPOPROTEIN"/>
    <property type="match status" value="1"/>
</dbReference>
<dbReference type="RefSeq" id="WP_224044101.1">
    <property type="nucleotide sequence ID" value="NZ_CAJZAH010000007.1"/>
</dbReference>
<feature type="region of interest" description="Disordered" evidence="1">
    <location>
        <begin position="155"/>
        <end position="179"/>
    </location>
</feature>
<evidence type="ECO:0008006" key="4">
    <source>
        <dbReference type="Google" id="ProtNLM"/>
    </source>
</evidence>
<dbReference type="NCBIfam" id="NF040519">
    <property type="entry name" value="Sbal_3080_fam"/>
    <property type="match status" value="1"/>
</dbReference>
<comment type="caution">
    <text evidence="2">The sequence shown here is derived from an EMBL/GenBank/DDBJ whole genome shotgun (WGS) entry which is preliminary data.</text>
</comment>